<feature type="domain" description="Peptidase M48" evidence="9">
    <location>
        <begin position="69"/>
        <end position="255"/>
    </location>
</feature>
<feature type="binding site" evidence="8">
    <location>
        <position position="136"/>
    </location>
    <ligand>
        <name>Zn(2+)</name>
        <dbReference type="ChEBI" id="CHEBI:29105"/>
        <note>catalytic</note>
    </ligand>
</feature>
<dbReference type="SUPFAM" id="SSF48452">
    <property type="entry name" value="TPR-like"/>
    <property type="match status" value="1"/>
</dbReference>
<feature type="active site" evidence="8">
    <location>
        <position position="133"/>
    </location>
</feature>
<evidence type="ECO:0000256" key="7">
    <source>
        <dbReference type="ARBA" id="ARBA00023049"/>
    </source>
</evidence>
<comment type="similarity">
    <text evidence="8">Belongs to the peptidase M48 family. BepA subfamily.</text>
</comment>
<dbReference type="PANTHER" id="PTHR22726:SF1">
    <property type="entry name" value="METALLOENDOPEPTIDASE OMA1, MITOCHONDRIAL"/>
    <property type="match status" value="1"/>
</dbReference>
<keyword evidence="11" id="KW-1185">Reference proteome</keyword>
<protein>
    <recommendedName>
        <fullName evidence="8">Putative beta-barrel assembly-enhancing protease</fullName>
        <ecNumber evidence="8">3.4.-.-</ecNumber>
    </recommendedName>
</protein>
<evidence type="ECO:0000256" key="8">
    <source>
        <dbReference type="HAMAP-Rule" id="MF_00997"/>
    </source>
</evidence>
<dbReference type="GO" id="GO:0008270">
    <property type="term" value="F:zinc ion binding"/>
    <property type="evidence" value="ECO:0007669"/>
    <property type="project" value="UniProtKB-UniRule"/>
</dbReference>
<keyword evidence="3 8" id="KW-0732">Signal</keyword>
<dbReference type="Pfam" id="PF01435">
    <property type="entry name" value="Peptidase_M48"/>
    <property type="match status" value="1"/>
</dbReference>
<evidence type="ECO:0000256" key="3">
    <source>
        <dbReference type="ARBA" id="ARBA00022729"/>
    </source>
</evidence>
<organism evidence="10 11">
    <name type="scientific">Thiohalospira halophila DSM 15071</name>
    <dbReference type="NCBI Taxonomy" id="1123397"/>
    <lineage>
        <taxon>Bacteria</taxon>
        <taxon>Pseudomonadati</taxon>
        <taxon>Pseudomonadota</taxon>
        <taxon>Gammaproteobacteria</taxon>
        <taxon>Thiohalospirales</taxon>
        <taxon>Thiohalospiraceae</taxon>
        <taxon>Thiohalospira</taxon>
    </lineage>
</organism>
<evidence type="ECO:0000256" key="5">
    <source>
        <dbReference type="ARBA" id="ARBA00022801"/>
    </source>
</evidence>
<dbReference type="InterPro" id="IPR001915">
    <property type="entry name" value="Peptidase_M48"/>
</dbReference>
<dbReference type="PANTHER" id="PTHR22726">
    <property type="entry name" value="METALLOENDOPEPTIDASE OMA1"/>
    <property type="match status" value="1"/>
</dbReference>
<dbReference type="InterPro" id="IPR019734">
    <property type="entry name" value="TPR_rpt"/>
</dbReference>
<keyword evidence="6 8" id="KW-0862">Zinc</keyword>
<name>A0A1I1V9Y2_9GAMM</name>
<comment type="subcellular location">
    <subcellularLocation>
        <location evidence="8">Periplasm</location>
    </subcellularLocation>
</comment>
<feature type="binding site" evidence="8">
    <location>
        <position position="197"/>
    </location>
    <ligand>
        <name>Zn(2+)</name>
        <dbReference type="ChEBI" id="CHEBI:29105"/>
        <note>catalytic</note>
    </ligand>
</feature>
<evidence type="ECO:0000256" key="6">
    <source>
        <dbReference type="ARBA" id="ARBA00022833"/>
    </source>
</evidence>
<dbReference type="GO" id="GO:0051603">
    <property type="term" value="P:proteolysis involved in protein catabolic process"/>
    <property type="evidence" value="ECO:0007669"/>
    <property type="project" value="TreeGrafter"/>
</dbReference>
<evidence type="ECO:0000256" key="4">
    <source>
        <dbReference type="ARBA" id="ARBA00022764"/>
    </source>
</evidence>
<dbReference type="Pfam" id="PF13174">
    <property type="entry name" value="TPR_6"/>
    <property type="match status" value="1"/>
</dbReference>
<dbReference type="HAMAP" id="MF_00997">
    <property type="entry name" value="Protease_BepA"/>
    <property type="match status" value="1"/>
</dbReference>
<dbReference type="AlphaFoldDB" id="A0A1I1V9Y2"/>
<dbReference type="GO" id="GO:0016020">
    <property type="term" value="C:membrane"/>
    <property type="evidence" value="ECO:0007669"/>
    <property type="project" value="InterPro"/>
</dbReference>
<dbReference type="CDD" id="cd07333">
    <property type="entry name" value="M48C_bepA_like"/>
    <property type="match status" value="1"/>
</dbReference>
<reference evidence="10 11" key="1">
    <citation type="submission" date="2016-10" db="EMBL/GenBank/DDBJ databases">
        <authorList>
            <person name="de Groot N.N."/>
        </authorList>
    </citation>
    <scope>NUCLEOTIDE SEQUENCE [LARGE SCALE GENOMIC DNA]</scope>
    <source>
        <strain evidence="10 11">HL3</strain>
    </source>
</reference>
<keyword evidence="5 8" id="KW-0378">Hydrolase</keyword>
<evidence type="ECO:0000313" key="11">
    <source>
        <dbReference type="Proteomes" id="UP000198611"/>
    </source>
</evidence>
<proteinExistence type="inferred from homology"/>
<dbReference type="RefSeq" id="WP_159433077.1">
    <property type="nucleotide sequence ID" value="NZ_FOMJ01000009.1"/>
</dbReference>
<sequence precursor="true">MRVGGARRRPLLAALTALALWTPALSAVELPDLGTSADRVMSPADEARIGAEFFRSLRQHVELVEDPELQAYIRNLGYRLAAHSGASTDFRFFIVKDPRINAFAAPGGYVGFNAGLILEARNESELAGVVAHEIAHVSQRHIARSSEAAEDMSLPMAASIIAAILLGGQDPELGQAALAATMAGGTQYRIDFTRANEAEADRVGIDMLAAAGFDPEGMPRFFERLQARDRLGAPVVPEFLRTHPVTLSRIADSRNRAASYDIEATEDHGDFHHARAKLRVLIQEDAESLIERYRTILGEQDGASWARYGLALALAEARQTEAALTEIEQLRREHPQRLAYRIAQARLQRLADDPAAAVATYRAALELYPGNASLVRYLAQTLLDQERADEARTLLRDHMRRHDRGPAFYRLLARAEEGGGHAARRDAALAEFHYRTGRTPEAIRLLRRALDGTEDEALIRRWQARMEEYRQRAMADEQSGARQGSSQAR</sequence>
<dbReference type="EMBL" id="FOMJ01000009">
    <property type="protein sequence ID" value="SFD79699.1"/>
    <property type="molecule type" value="Genomic_DNA"/>
</dbReference>
<evidence type="ECO:0000259" key="9">
    <source>
        <dbReference type="Pfam" id="PF01435"/>
    </source>
</evidence>
<keyword evidence="7 8" id="KW-0482">Metalloprotease</keyword>
<evidence type="ECO:0000256" key="1">
    <source>
        <dbReference type="ARBA" id="ARBA00022670"/>
    </source>
</evidence>
<dbReference type="GO" id="GO:0042597">
    <property type="term" value="C:periplasmic space"/>
    <property type="evidence" value="ECO:0007669"/>
    <property type="project" value="UniProtKB-SubCell"/>
</dbReference>
<evidence type="ECO:0000256" key="2">
    <source>
        <dbReference type="ARBA" id="ARBA00022723"/>
    </source>
</evidence>
<keyword evidence="2 8" id="KW-0479">Metal-binding</keyword>
<dbReference type="GO" id="GO:0004222">
    <property type="term" value="F:metalloendopeptidase activity"/>
    <property type="evidence" value="ECO:0007669"/>
    <property type="project" value="InterPro"/>
</dbReference>
<feature type="chain" id="PRO_5011800102" description="Putative beta-barrel assembly-enhancing protease" evidence="8">
    <location>
        <begin position="27"/>
        <end position="489"/>
    </location>
</feature>
<dbReference type="InterPro" id="IPR051156">
    <property type="entry name" value="Mito/Outer_Membr_Metalloprot"/>
</dbReference>
<keyword evidence="4 8" id="KW-0574">Periplasm</keyword>
<feature type="signal peptide" evidence="8">
    <location>
        <begin position="1"/>
        <end position="26"/>
    </location>
</feature>
<dbReference type="InterPro" id="IPR030873">
    <property type="entry name" value="Protease_BepA"/>
</dbReference>
<dbReference type="Gene3D" id="3.30.2010.10">
    <property type="entry name" value="Metalloproteases ('zincins'), catalytic domain"/>
    <property type="match status" value="1"/>
</dbReference>
<comment type="cofactor">
    <cofactor evidence="8">
        <name>Zn(2+)</name>
        <dbReference type="ChEBI" id="CHEBI:29105"/>
    </cofactor>
    <text evidence="8">Binds 1 zinc ion per subunit.</text>
</comment>
<dbReference type="EC" id="3.4.-.-" evidence="8"/>
<accession>A0A1I1V9Y2</accession>
<dbReference type="STRING" id="1123397.SAMN05660831_02308"/>
<evidence type="ECO:0000313" key="10">
    <source>
        <dbReference type="EMBL" id="SFD79699.1"/>
    </source>
</evidence>
<feature type="binding site" evidence="8">
    <location>
        <position position="132"/>
    </location>
    <ligand>
        <name>Zn(2+)</name>
        <dbReference type="ChEBI" id="CHEBI:29105"/>
        <note>catalytic</note>
    </ligand>
</feature>
<dbReference type="Pfam" id="PF14559">
    <property type="entry name" value="TPR_19"/>
    <property type="match status" value="1"/>
</dbReference>
<dbReference type="OrthoDB" id="9810445at2"/>
<keyword evidence="1 8" id="KW-0645">Protease</keyword>
<dbReference type="Proteomes" id="UP000198611">
    <property type="component" value="Unassembled WGS sequence"/>
</dbReference>
<comment type="function">
    <text evidence="8">Functions as both a chaperone and a metalloprotease. Maintains the integrity of the outer membrane by promoting either the assembly or the elimination of outer membrane proteins, depending on their folding state.</text>
</comment>
<dbReference type="InterPro" id="IPR011990">
    <property type="entry name" value="TPR-like_helical_dom_sf"/>
</dbReference>
<gene>
    <name evidence="10" type="ORF">SAMN05660831_02308</name>
</gene>
<dbReference type="Gene3D" id="1.25.40.10">
    <property type="entry name" value="Tetratricopeptide repeat domain"/>
    <property type="match status" value="1"/>
</dbReference>
<feature type="active site" description="Proton donor" evidence="8">
    <location>
        <position position="201"/>
    </location>
</feature>